<dbReference type="GO" id="GO:0005829">
    <property type="term" value="C:cytosol"/>
    <property type="evidence" value="ECO:0007669"/>
    <property type="project" value="TreeGrafter"/>
</dbReference>
<evidence type="ECO:0000256" key="10">
    <source>
        <dbReference type="SAM" id="MobiDB-lite"/>
    </source>
</evidence>
<evidence type="ECO:0000256" key="1">
    <source>
        <dbReference type="ARBA" id="ARBA00010379"/>
    </source>
</evidence>
<evidence type="ECO:0000256" key="11">
    <source>
        <dbReference type="SAM" id="Phobius"/>
    </source>
</evidence>
<name>A0AAV6JNY5_9ERIC</name>
<dbReference type="PANTHER" id="PTHR47959:SF8">
    <property type="entry name" value="RNA HELICASE"/>
    <property type="match status" value="1"/>
</dbReference>
<dbReference type="Pfam" id="PF00271">
    <property type="entry name" value="Helicase_C"/>
    <property type="match status" value="1"/>
</dbReference>
<keyword evidence="5" id="KW-0347">Helicase</keyword>
<evidence type="ECO:0000256" key="8">
    <source>
        <dbReference type="ARBA" id="ARBA00047984"/>
    </source>
</evidence>
<dbReference type="Proteomes" id="UP000823749">
    <property type="component" value="Chromosome 7"/>
</dbReference>
<feature type="short sequence motif" description="Q motif" evidence="9">
    <location>
        <begin position="22"/>
        <end position="50"/>
    </location>
</feature>
<feature type="domain" description="DEAD-box RNA helicase Q" evidence="14">
    <location>
        <begin position="22"/>
        <end position="50"/>
    </location>
</feature>
<dbReference type="InterPro" id="IPR014014">
    <property type="entry name" value="RNA_helicase_DEAD_Q_motif"/>
</dbReference>
<dbReference type="GO" id="GO:0016787">
    <property type="term" value="F:hydrolase activity"/>
    <property type="evidence" value="ECO:0007669"/>
    <property type="project" value="UniProtKB-KW"/>
</dbReference>
<reference evidence="15" key="1">
    <citation type="submission" date="2020-08" db="EMBL/GenBank/DDBJ databases">
        <title>Plant Genome Project.</title>
        <authorList>
            <person name="Zhang R.-G."/>
        </authorList>
    </citation>
    <scope>NUCLEOTIDE SEQUENCE</scope>
    <source>
        <strain evidence="15">WSP0</strain>
        <tissue evidence="15">Leaf</tissue>
    </source>
</reference>
<dbReference type="CDD" id="cd18787">
    <property type="entry name" value="SF2_C_DEAD"/>
    <property type="match status" value="1"/>
</dbReference>
<dbReference type="InterPro" id="IPR027417">
    <property type="entry name" value="P-loop_NTPase"/>
</dbReference>
<keyword evidence="4" id="KW-0378">Hydrolase</keyword>
<feature type="transmembrane region" description="Helical" evidence="11">
    <location>
        <begin position="648"/>
        <end position="669"/>
    </location>
</feature>
<dbReference type="SMART" id="SM00487">
    <property type="entry name" value="DEXDc"/>
    <property type="match status" value="1"/>
</dbReference>
<keyword evidence="11" id="KW-0472">Membrane</keyword>
<keyword evidence="3" id="KW-0547">Nucleotide-binding</keyword>
<evidence type="ECO:0000313" key="15">
    <source>
        <dbReference type="EMBL" id="KAG5541289.1"/>
    </source>
</evidence>
<dbReference type="EMBL" id="JACTNZ010000007">
    <property type="protein sequence ID" value="KAG5541289.1"/>
    <property type="molecule type" value="Genomic_DNA"/>
</dbReference>
<keyword evidence="7" id="KW-0694">RNA-binding</keyword>
<keyword evidence="6" id="KW-0067">ATP-binding</keyword>
<dbReference type="GO" id="GO:0005524">
    <property type="term" value="F:ATP binding"/>
    <property type="evidence" value="ECO:0007669"/>
    <property type="project" value="UniProtKB-KW"/>
</dbReference>
<feature type="domain" description="Helicase ATP-binding" evidence="12">
    <location>
        <begin position="53"/>
        <end position="226"/>
    </location>
</feature>
<feature type="domain" description="Helicase C-terminal" evidence="13">
    <location>
        <begin position="250"/>
        <end position="399"/>
    </location>
</feature>
<accession>A0AAV6JNY5</accession>
<dbReference type="InterPro" id="IPR033517">
    <property type="entry name" value="DDX54/DBP10_DEAD-box_helicase"/>
</dbReference>
<dbReference type="SUPFAM" id="SSF52540">
    <property type="entry name" value="P-loop containing nucleoside triphosphate hydrolases"/>
    <property type="match status" value="1"/>
</dbReference>
<evidence type="ECO:0000256" key="7">
    <source>
        <dbReference type="ARBA" id="ARBA00022884"/>
    </source>
</evidence>
<gene>
    <name evidence="15" type="ORF">RHGRI_021207</name>
</gene>
<evidence type="ECO:0000256" key="4">
    <source>
        <dbReference type="ARBA" id="ARBA00022801"/>
    </source>
</evidence>
<dbReference type="PROSITE" id="PS51194">
    <property type="entry name" value="HELICASE_CTER"/>
    <property type="match status" value="1"/>
</dbReference>
<dbReference type="EC" id="3.6.4.13" evidence="2"/>
<dbReference type="CDD" id="cd17959">
    <property type="entry name" value="DEADc_DDX54"/>
    <property type="match status" value="1"/>
</dbReference>
<keyword evidence="11" id="KW-1133">Transmembrane helix</keyword>
<evidence type="ECO:0000259" key="12">
    <source>
        <dbReference type="PROSITE" id="PS51192"/>
    </source>
</evidence>
<dbReference type="GO" id="GO:0005634">
    <property type="term" value="C:nucleus"/>
    <property type="evidence" value="ECO:0007669"/>
    <property type="project" value="InterPro"/>
</dbReference>
<dbReference type="AlphaFoldDB" id="A0AAV6JNY5"/>
<dbReference type="PANTHER" id="PTHR47959">
    <property type="entry name" value="ATP-DEPENDENT RNA HELICASE RHLE-RELATED"/>
    <property type="match status" value="1"/>
</dbReference>
<evidence type="ECO:0000256" key="9">
    <source>
        <dbReference type="PROSITE-ProRule" id="PRU00552"/>
    </source>
</evidence>
<sequence>MVVMVSSKADLKRREKHKAKSGGFESMGLSLNVFRGVKRKGYRVPTPIQRKAMPMILSGADVVAMARTGSGKTAAFLVPMLEKLSQHVPQGGVRALILSPTRDLALQTLKFTKELGRYMDLRISLLVGGDSMESQFEELAQNPDIIIATPGRLMHHLSEVDDMSLRTVEYMVFDEADCLFSMGFAEQLHKILTQLSDNRQTLLFSATLPGALAEFAKAGLRDPHLVRLDLETRISPDLTLTFFTLRQEEKYAALLYLIREQIGSDQQSLIFVSTKHHVEFLNVLFREDGIEPSVCYGDMDQEARKMHVSRFRARKTMLLIVTDIAARGIDIPLLDNVINWDFPPKPKLFVHRVGRAARAGRIGTAFSFITSEDLPYLLDLNLFLSKPVRTAPTEEEVLQDMDAVMSEVDLAILNGETVYGRFPQTVIDLVSDRVREIIDSSAELNSLQKACTNAFRLYSKTKPSPSRESIRRAKDLPREGLHPIFKNVLAANELSALAFSERLKAFRPKQTILEAEGEAAKSKHLKGPSSQWVDVMKKKRAIHEEIINTVRQQRSNDHATKAIMESEISFPKEREKKVSGSKRKAKTFKDEEFFISAVPTNQHLEAGLSVSANQGFESNRLDAAVLDLVADDKEGLQKQKTRFHWDKVSPYLLGIYFLLLFVFISFYILRISFHGRGVRRDFISIIGIQKKQVKTESGAKTKANKTGIYKKWKERSHSKISLRGTSNEGNVEEATSLAGNQGCPGGNGFRGGNGSRFRGGRKQLSIPNAHVRSEIKDLDQVRKERQKKADRASQMKSKSKGKKFGKNGKKRKAK</sequence>
<evidence type="ECO:0000259" key="14">
    <source>
        <dbReference type="PROSITE" id="PS51195"/>
    </source>
</evidence>
<evidence type="ECO:0000256" key="5">
    <source>
        <dbReference type="ARBA" id="ARBA00022806"/>
    </source>
</evidence>
<dbReference type="Pfam" id="PF00270">
    <property type="entry name" value="DEAD"/>
    <property type="match status" value="1"/>
</dbReference>
<dbReference type="SMART" id="SM00490">
    <property type="entry name" value="HELICc"/>
    <property type="match status" value="1"/>
</dbReference>
<evidence type="ECO:0000256" key="2">
    <source>
        <dbReference type="ARBA" id="ARBA00012552"/>
    </source>
</evidence>
<organism evidence="15 16">
    <name type="scientific">Rhododendron griersonianum</name>
    <dbReference type="NCBI Taxonomy" id="479676"/>
    <lineage>
        <taxon>Eukaryota</taxon>
        <taxon>Viridiplantae</taxon>
        <taxon>Streptophyta</taxon>
        <taxon>Embryophyta</taxon>
        <taxon>Tracheophyta</taxon>
        <taxon>Spermatophyta</taxon>
        <taxon>Magnoliopsida</taxon>
        <taxon>eudicotyledons</taxon>
        <taxon>Gunneridae</taxon>
        <taxon>Pentapetalae</taxon>
        <taxon>asterids</taxon>
        <taxon>Ericales</taxon>
        <taxon>Ericaceae</taxon>
        <taxon>Ericoideae</taxon>
        <taxon>Rhodoreae</taxon>
        <taxon>Rhododendron</taxon>
    </lineage>
</organism>
<feature type="region of interest" description="Disordered" evidence="10">
    <location>
        <begin position="719"/>
        <end position="814"/>
    </location>
</feature>
<dbReference type="InterPro" id="IPR050079">
    <property type="entry name" value="DEAD_box_RNA_helicase"/>
</dbReference>
<feature type="compositionally biased region" description="Basic residues" evidence="10">
    <location>
        <begin position="797"/>
        <end position="814"/>
    </location>
</feature>
<feature type="compositionally biased region" description="Gly residues" evidence="10">
    <location>
        <begin position="742"/>
        <end position="754"/>
    </location>
</feature>
<comment type="similarity">
    <text evidence="1">Belongs to the DEAD box helicase family. DDX54/DBP10 subfamily.</text>
</comment>
<evidence type="ECO:0000256" key="6">
    <source>
        <dbReference type="ARBA" id="ARBA00022840"/>
    </source>
</evidence>
<keyword evidence="11" id="KW-0812">Transmembrane</keyword>
<feature type="compositionally biased region" description="Basic and acidic residues" evidence="10">
    <location>
        <begin position="771"/>
        <end position="793"/>
    </location>
</feature>
<dbReference type="PROSITE" id="PS51195">
    <property type="entry name" value="Q_MOTIF"/>
    <property type="match status" value="1"/>
</dbReference>
<dbReference type="GO" id="GO:0003723">
    <property type="term" value="F:RNA binding"/>
    <property type="evidence" value="ECO:0007669"/>
    <property type="project" value="UniProtKB-KW"/>
</dbReference>
<dbReference type="InterPro" id="IPR014001">
    <property type="entry name" value="Helicase_ATP-bd"/>
</dbReference>
<dbReference type="InterPro" id="IPR012541">
    <property type="entry name" value="DBP10_C"/>
</dbReference>
<dbReference type="PROSITE" id="PS51192">
    <property type="entry name" value="HELICASE_ATP_BIND_1"/>
    <property type="match status" value="1"/>
</dbReference>
<protein>
    <recommendedName>
        <fullName evidence="2">RNA helicase</fullName>
        <ecNumber evidence="2">3.6.4.13</ecNumber>
    </recommendedName>
</protein>
<dbReference type="GO" id="GO:0003724">
    <property type="term" value="F:RNA helicase activity"/>
    <property type="evidence" value="ECO:0007669"/>
    <property type="project" value="UniProtKB-EC"/>
</dbReference>
<evidence type="ECO:0000256" key="3">
    <source>
        <dbReference type="ARBA" id="ARBA00022741"/>
    </source>
</evidence>
<dbReference type="InterPro" id="IPR001650">
    <property type="entry name" value="Helicase_C-like"/>
</dbReference>
<evidence type="ECO:0000313" key="16">
    <source>
        <dbReference type="Proteomes" id="UP000823749"/>
    </source>
</evidence>
<comment type="catalytic activity">
    <reaction evidence="8">
        <text>ATP + H2O = ADP + phosphate + H(+)</text>
        <dbReference type="Rhea" id="RHEA:13065"/>
        <dbReference type="ChEBI" id="CHEBI:15377"/>
        <dbReference type="ChEBI" id="CHEBI:15378"/>
        <dbReference type="ChEBI" id="CHEBI:30616"/>
        <dbReference type="ChEBI" id="CHEBI:43474"/>
        <dbReference type="ChEBI" id="CHEBI:456216"/>
        <dbReference type="EC" id="3.6.4.13"/>
    </reaction>
</comment>
<keyword evidence="16" id="KW-1185">Reference proteome</keyword>
<dbReference type="InterPro" id="IPR011545">
    <property type="entry name" value="DEAD/DEAH_box_helicase_dom"/>
</dbReference>
<dbReference type="Gene3D" id="3.40.50.300">
    <property type="entry name" value="P-loop containing nucleotide triphosphate hydrolases"/>
    <property type="match status" value="2"/>
</dbReference>
<dbReference type="SMART" id="SM01123">
    <property type="entry name" value="DBP10CT"/>
    <property type="match status" value="1"/>
</dbReference>
<evidence type="ECO:0000259" key="13">
    <source>
        <dbReference type="PROSITE" id="PS51194"/>
    </source>
</evidence>
<proteinExistence type="inferred from homology"/>
<comment type="caution">
    <text evidence="15">The sequence shown here is derived from an EMBL/GenBank/DDBJ whole genome shotgun (WGS) entry which is preliminary data.</text>
</comment>